<organism evidence="5 6">
    <name type="scientific">Saprolegnia parasitica (strain CBS 223.65)</name>
    <dbReference type="NCBI Taxonomy" id="695850"/>
    <lineage>
        <taxon>Eukaryota</taxon>
        <taxon>Sar</taxon>
        <taxon>Stramenopiles</taxon>
        <taxon>Oomycota</taxon>
        <taxon>Saprolegniomycetes</taxon>
        <taxon>Saprolegniales</taxon>
        <taxon>Saprolegniaceae</taxon>
        <taxon>Saprolegnia</taxon>
    </lineage>
</organism>
<protein>
    <submittedName>
        <fullName evidence="5">Uncharacterized protein</fullName>
    </submittedName>
</protein>
<dbReference type="Gene3D" id="3.80.10.10">
    <property type="entry name" value="Ribonuclease Inhibitor"/>
    <property type="match status" value="1"/>
</dbReference>
<dbReference type="GO" id="GO:0031267">
    <property type="term" value="F:small GTPase binding"/>
    <property type="evidence" value="ECO:0007669"/>
    <property type="project" value="TreeGrafter"/>
</dbReference>
<dbReference type="InterPro" id="IPR032675">
    <property type="entry name" value="LRR_dom_sf"/>
</dbReference>
<dbReference type="VEuPathDB" id="FungiDB:SPRG_02662"/>
<dbReference type="OrthoDB" id="120976at2759"/>
<proteinExistence type="predicted"/>
<dbReference type="SMART" id="SM00368">
    <property type="entry name" value="LRR_RI"/>
    <property type="match status" value="4"/>
</dbReference>
<dbReference type="InterPro" id="IPR027038">
    <property type="entry name" value="RanGap"/>
</dbReference>
<dbReference type="PANTHER" id="PTHR24113:SF12">
    <property type="entry name" value="RAN GTPASE-ACTIVATING PROTEIN 1"/>
    <property type="match status" value="1"/>
</dbReference>
<keyword evidence="1" id="KW-0343">GTPase activation</keyword>
<dbReference type="GO" id="GO:0005829">
    <property type="term" value="C:cytosol"/>
    <property type="evidence" value="ECO:0007669"/>
    <property type="project" value="TreeGrafter"/>
</dbReference>
<dbReference type="GO" id="GO:0048471">
    <property type="term" value="C:perinuclear region of cytoplasm"/>
    <property type="evidence" value="ECO:0007669"/>
    <property type="project" value="TreeGrafter"/>
</dbReference>
<feature type="region of interest" description="Disordered" evidence="4">
    <location>
        <begin position="105"/>
        <end position="142"/>
    </location>
</feature>
<evidence type="ECO:0000256" key="3">
    <source>
        <dbReference type="ARBA" id="ARBA00022737"/>
    </source>
</evidence>
<dbReference type="SUPFAM" id="SSF52047">
    <property type="entry name" value="RNI-like"/>
    <property type="match status" value="1"/>
</dbReference>
<dbReference type="GO" id="GO:0005634">
    <property type="term" value="C:nucleus"/>
    <property type="evidence" value="ECO:0007669"/>
    <property type="project" value="TreeGrafter"/>
</dbReference>
<evidence type="ECO:0000256" key="2">
    <source>
        <dbReference type="ARBA" id="ARBA00022614"/>
    </source>
</evidence>
<dbReference type="GO" id="GO:0006913">
    <property type="term" value="P:nucleocytoplasmic transport"/>
    <property type="evidence" value="ECO:0007669"/>
    <property type="project" value="TreeGrafter"/>
</dbReference>
<dbReference type="EMBL" id="KK583194">
    <property type="protein sequence ID" value="KDO32970.1"/>
    <property type="molecule type" value="Genomic_DNA"/>
</dbReference>
<name>A0A067CUM3_SAPPC</name>
<evidence type="ECO:0000256" key="4">
    <source>
        <dbReference type="SAM" id="MobiDB-lite"/>
    </source>
</evidence>
<dbReference type="AlphaFoldDB" id="A0A067CUM3"/>
<keyword evidence="2" id="KW-0433">Leucine-rich repeat</keyword>
<dbReference type="KEGG" id="spar:SPRG_02662"/>
<sequence length="424" mass="44906">MMTSQAAPAWTPVSHAPASVSTIAIPIALRREIRARIVQLLQQRSRASAASTGHLQKVAARIDNRLVQLAGSCAEYQDLCTLPKRVHASALEICDALAKKRPAEVVDESRKRPHHMTYANDGEGSPREGYSSDEQSSPVPIQGGVLVQKSLSRSYSRRTKAKLSPTPVPRFNGVIPMSLLCTPICTEQERLTLTLSMDTLGEMLSGQRPFLPGFTSVEVLTIQPASVNNLSASTAICHAFASFLSGGGCRSVKSLTMSGIFPFSGAVRCSTHSTLLFDAFASGACPNLTQLHCKGNSLGDAGATAMCLWLANASSKLDTLSLVGNQIGDAGVLALAWAFSRRGGTITTIDLGQNVIQDKGAGALAAVFKSGGFSSLQVLHLRNNSIGAAGAKCLLKAIRSSPERLPLREMNIDASVLQQLQRAA</sequence>
<reference evidence="5 6" key="1">
    <citation type="journal article" date="2013" name="PLoS Genet.">
        <title>Distinctive expansion of potential virulence genes in the genome of the oomycete fish pathogen Saprolegnia parasitica.</title>
        <authorList>
            <person name="Jiang R.H."/>
            <person name="de Bruijn I."/>
            <person name="Haas B.J."/>
            <person name="Belmonte R."/>
            <person name="Lobach L."/>
            <person name="Christie J."/>
            <person name="van den Ackerveken G."/>
            <person name="Bottin A."/>
            <person name="Bulone V."/>
            <person name="Diaz-Moreno S.M."/>
            <person name="Dumas B."/>
            <person name="Fan L."/>
            <person name="Gaulin E."/>
            <person name="Govers F."/>
            <person name="Grenville-Briggs L.J."/>
            <person name="Horner N.R."/>
            <person name="Levin J.Z."/>
            <person name="Mammella M."/>
            <person name="Meijer H.J."/>
            <person name="Morris P."/>
            <person name="Nusbaum C."/>
            <person name="Oome S."/>
            <person name="Phillips A.J."/>
            <person name="van Rooyen D."/>
            <person name="Rzeszutek E."/>
            <person name="Saraiva M."/>
            <person name="Secombes C.J."/>
            <person name="Seidl M.F."/>
            <person name="Snel B."/>
            <person name="Stassen J.H."/>
            <person name="Sykes S."/>
            <person name="Tripathy S."/>
            <person name="van den Berg H."/>
            <person name="Vega-Arreguin J.C."/>
            <person name="Wawra S."/>
            <person name="Young S.K."/>
            <person name="Zeng Q."/>
            <person name="Dieguez-Uribeondo J."/>
            <person name="Russ C."/>
            <person name="Tyler B.M."/>
            <person name="van West P."/>
        </authorList>
    </citation>
    <scope>NUCLEOTIDE SEQUENCE [LARGE SCALE GENOMIC DNA]</scope>
    <source>
        <strain evidence="5 6">CBS 223.65</strain>
    </source>
</reference>
<dbReference type="Proteomes" id="UP000030745">
    <property type="component" value="Unassembled WGS sequence"/>
</dbReference>
<dbReference type="GO" id="GO:0005096">
    <property type="term" value="F:GTPase activator activity"/>
    <property type="evidence" value="ECO:0007669"/>
    <property type="project" value="UniProtKB-KW"/>
</dbReference>
<dbReference type="InterPro" id="IPR001611">
    <property type="entry name" value="Leu-rich_rpt"/>
</dbReference>
<dbReference type="Pfam" id="PF13516">
    <property type="entry name" value="LRR_6"/>
    <property type="match status" value="4"/>
</dbReference>
<dbReference type="RefSeq" id="XP_012196616.1">
    <property type="nucleotide sequence ID" value="XM_012341226.1"/>
</dbReference>
<gene>
    <name evidence="5" type="ORF">SPRG_02662</name>
</gene>
<evidence type="ECO:0000313" key="6">
    <source>
        <dbReference type="Proteomes" id="UP000030745"/>
    </source>
</evidence>
<evidence type="ECO:0000256" key="1">
    <source>
        <dbReference type="ARBA" id="ARBA00022468"/>
    </source>
</evidence>
<evidence type="ECO:0000313" key="5">
    <source>
        <dbReference type="EMBL" id="KDO32970.1"/>
    </source>
</evidence>
<dbReference type="GeneID" id="24125205"/>
<accession>A0A067CUM3</accession>
<keyword evidence="6" id="KW-1185">Reference proteome</keyword>
<keyword evidence="3" id="KW-0677">Repeat</keyword>
<dbReference type="PANTHER" id="PTHR24113">
    <property type="entry name" value="RAN GTPASE-ACTIVATING PROTEIN 1"/>
    <property type="match status" value="1"/>
</dbReference>